<dbReference type="EMBL" id="CP046509">
    <property type="protein sequence ID" value="QGU87043.1"/>
    <property type="molecule type" value="Genomic_DNA"/>
</dbReference>
<reference evidence="2 3" key="1">
    <citation type="submission" date="2019-12" db="EMBL/GenBank/DDBJ databases">
        <title>Erwinia sp. nov., isolated from droppings of birds in the Qinghai-Tiebt plateau of China.</title>
        <authorList>
            <person name="Ge Y."/>
        </authorList>
    </citation>
    <scope>NUCLEOTIDE SEQUENCE [LARGE SCALE GENOMIC DNA]</scope>
    <source>
        <strain evidence="2 3">J780</strain>
    </source>
</reference>
<feature type="coiled-coil region" evidence="1">
    <location>
        <begin position="9"/>
        <end position="43"/>
    </location>
</feature>
<dbReference type="KEGG" id="erwi:GN242_07350"/>
<proteinExistence type="predicted"/>
<evidence type="ECO:0000256" key="1">
    <source>
        <dbReference type="SAM" id="Coils"/>
    </source>
</evidence>
<evidence type="ECO:0000313" key="2">
    <source>
        <dbReference type="EMBL" id="QGU87043.1"/>
    </source>
</evidence>
<sequence>MSFDTTNYANHLLAENEQLRRERDELKQRLANSEHQLHMAELSKFNLRSQRKAQFRKRREAEAELARRDAAAGEPFAYAYRYAGCETCEGFQNWRDELSKERPAEWMIETGKVTDLKELYTVAQPAVLPPEKIMKIMQHVWNEFCEDTGCYPDDFEYQNEQLFFDAGRWAIQVAERISSLNVQGQKVVELPGTECIGWLKEAIQEHDTKWLAALDAAGVKWDRKI</sequence>
<dbReference type="Proteomes" id="UP000424752">
    <property type="component" value="Chromosome"/>
</dbReference>
<gene>
    <name evidence="2" type="ORF">GN242_07350</name>
</gene>
<organism evidence="2 3">
    <name type="scientific">Erwinia sorbitola</name>
    <dbReference type="NCBI Taxonomy" id="2681984"/>
    <lineage>
        <taxon>Bacteria</taxon>
        <taxon>Pseudomonadati</taxon>
        <taxon>Pseudomonadota</taxon>
        <taxon>Gammaproteobacteria</taxon>
        <taxon>Enterobacterales</taxon>
        <taxon>Erwiniaceae</taxon>
        <taxon>Erwinia</taxon>
    </lineage>
</organism>
<protein>
    <submittedName>
        <fullName evidence="2">Uncharacterized protein</fullName>
    </submittedName>
</protein>
<keyword evidence="1" id="KW-0175">Coiled coil</keyword>
<dbReference type="RefSeq" id="WP_156287155.1">
    <property type="nucleotide sequence ID" value="NZ_CP046509.1"/>
</dbReference>
<accession>A0A6I6ES37</accession>
<dbReference type="AlphaFoldDB" id="A0A6I6ES37"/>
<evidence type="ECO:0000313" key="3">
    <source>
        <dbReference type="Proteomes" id="UP000424752"/>
    </source>
</evidence>
<name>A0A6I6ES37_9GAMM</name>